<evidence type="ECO:0000259" key="1">
    <source>
        <dbReference type="PROSITE" id="PS50181"/>
    </source>
</evidence>
<accession>A0A067PQP4</accession>
<dbReference type="AlphaFoldDB" id="A0A067PQP4"/>
<dbReference type="Proteomes" id="UP000027265">
    <property type="component" value="Unassembled WGS sequence"/>
</dbReference>
<evidence type="ECO:0000313" key="2">
    <source>
        <dbReference type="EMBL" id="KDQ57079.1"/>
    </source>
</evidence>
<evidence type="ECO:0000313" key="3">
    <source>
        <dbReference type="Proteomes" id="UP000027265"/>
    </source>
</evidence>
<dbReference type="SUPFAM" id="SSF81383">
    <property type="entry name" value="F-box domain"/>
    <property type="match status" value="1"/>
</dbReference>
<dbReference type="Gene3D" id="1.20.1280.50">
    <property type="match status" value="1"/>
</dbReference>
<proteinExistence type="predicted"/>
<feature type="domain" description="F-box" evidence="1">
    <location>
        <begin position="17"/>
        <end position="63"/>
    </location>
</feature>
<protein>
    <recommendedName>
        <fullName evidence="1">F-box domain-containing protein</fullName>
    </recommendedName>
</protein>
<dbReference type="EMBL" id="KL197720">
    <property type="protein sequence ID" value="KDQ57079.1"/>
    <property type="molecule type" value="Genomic_DNA"/>
</dbReference>
<keyword evidence="3" id="KW-1185">Reference proteome</keyword>
<name>A0A067PQP4_9AGAM</name>
<gene>
    <name evidence="2" type="ORF">JAAARDRAFT_35675</name>
</gene>
<dbReference type="PROSITE" id="PS50181">
    <property type="entry name" value="FBOX"/>
    <property type="match status" value="1"/>
</dbReference>
<dbReference type="InterPro" id="IPR036047">
    <property type="entry name" value="F-box-like_dom_sf"/>
</dbReference>
<reference evidence="3" key="1">
    <citation type="journal article" date="2014" name="Proc. Natl. Acad. Sci. U.S.A.">
        <title>Extensive sampling of basidiomycete genomes demonstrates inadequacy of the white-rot/brown-rot paradigm for wood decay fungi.</title>
        <authorList>
            <person name="Riley R."/>
            <person name="Salamov A.A."/>
            <person name="Brown D.W."/>
            <person name="Nagy L.G."/>
            <person name="Floudas D."/>
            <person name="Held B.W."/>
            <person name="Levasseur A."/>
            <person name="Lombard V."/>
            <person name="Morin E."/>
            <person name="Otillar R."/>
            <person name="Lindquist E.A."/>
            <person name="Sun H."/>
            <person name="LaButti K.M."/>
            <person name="Schmutz J."/>
            <person name="Jabbour D."/>
            <person name="Luo H."/>
            <person name="Baker S.E."/>
            <person name="Pisabarro A.G."/>
            <person name="Walton J.D."/>
            <person name="Blanchette R.A."/>
            <person name="Henrissat B."/>
            <person name="Martin F."/>
            <person name="Cullen D."/>
            <person name="Hibbett D.S."/>
            <person name="Grigoriev I.V."/>
        </authorList>
    </citation>
    <scope>NUCLEOTIDE SEQUENCE [LARGE SCALE GENOMIC DNA]</scope>
    <source>
        <strain evidence="3">MUCL 33604</strain>
    </source>
</reference>
<dbReference type="InParanoid" id="A0A067PQP4"/>
<dbReference type="HOGENOM" id="CLU_047432_0_0_1"/>
<sequence length="467" mass="51157">MYDATRGPYGLAPPFQTRSIHGMPLDVQFLIIQFLDIDGILNFRATCKLFHRLGQTRSVWQHAIKNILDGTNPSLSASLDSLPVEELRAISVKVARLDMLWSTPDVQPVIAHQLQCDVDVSFVRLLPGGEWMLFVRNDGALSLRFLGINVGRETVSLAGAEMSLNHLTCDLFPSAVCGCMILLTGQDDANGNHLFLYGVEISPTQSSLSTLVAISIQESILAATVGSDLVVFACSSGEDEFVVARTYGDNDVAKQVVISVDCTEAFVDCTFLVLRDQQLLVCSSDGFFIFDIPPLQPVHPDSPNIIVAVSASWSLSFQIMVYPPVVGPFTTNQYERPVVILDQHDLHILFPSTSPSFRTIPLPIRNDADITSVGSRRAIWWNALDTPMVGFNGFRIRTCTFPVVFGDDDLEQASVAQLGVKVGGLLVHLPGNEKPESLSFDEWSGRVCIVLQGGVEGRRIIILNILV</sequence>
<dbReference type="Pfam" id="PF00646">
    <property type="entry name" value="F-box"/>
    <property type="match status" value="1"/>
</dbReference>
<organism evidence="2 3">
    <name type="scientific">Jaapia argillacea MUCL 33604</name>
    <dbReference type="NCBI Taxonomy" id="933084"/>
    <lineage>
        <taxon>Eukaryota</taxon>
        <taxon>Fungi</taxon>
        <taxon>Dikarya</taxon>
        <taxon>Basidiomycota</taxon>
        <taxon>Agaricomycotina</taxon>
        <taxon>Agaricomycetes</taxon>
        <taxon>Agaricomycetidae</taxon>
        <taxon>Jaapiales</taxon>
        <taxon>Jaapiaceae</taxon>
        <taxon>Jaapia</taxon>
    </lineage>
</organism>
<dbReference type="OrthoDB" id="3268567at2759"/>
<dbReference type="InterPro" id="IPR001810">
    <property type="entry name" value="F-box_dom"/>
</dbReference>